<dbReference type="FunFam" id="3.40.50.300:FF:000332">
    <property type="entry name" value="DNA repair and recombination protein RAD54-like"/>
    <property type="match status" value="1"/>
</dbReference>
<dbReference type="InterPro" id="IPR050496">
    <property type="entry name" value="SNF2_RAD54_helicase_repair"/>
</dbReference>
<keyword evidence="3" id="KW-0378">Hydrolase</keyword>
<dbReference type="InterPro" id="IPR038718">
    <property type="entry name" value="SNF2-like_sf"/>
</dbReference>
<evidence type="ECO:0000256" key="1">
    <source>
        <dbReference type="ARBA" id="ARBA00022553"/>
    </source>
</evidence>
<dbReference type="Gene3D" id="1.20.120.850">
    <property type="entry name" value="SWI2/SNF2 ATPases, N-terminal domain"/>
    <property type="match status" value="1"/>
</dbReference>
<evidence type="ECO:0000256" key="4">
    <source>
        <dbReference type="ARBA" id="ARBA00022806"/>
    </source>
</evidence>
<dbReference type="InterPro" id="IPR027417">
    <property type="entry name" value="P-loop_NTPase"/>
</dbReference>
<dbReference type="GO" id="GO:0015616">
    <property type="term" value="F:DNA translocase activity"/>
    <property type="evidence" value="ECO:0007669"/>
    <property type="project" value="TreeGrafter"/>
</dbReference>
<evidence type="ECO:0000256" key="6">
    <source>
        <dbReference type="SAM" id="MobiDB-lite"/>
    </source>
</evidence>
<feature type="domain" description="Helicase ATP-binding" evidence="7">
    <location>
        <begin position="291"/>
        <end position="469"/>
    </location>
</feature>
<dbReference type="AlphaFoldDB" id="A0A9W8G6U6"/>
<evidence type="ECO:0000259" key="7">
    <source>
        <dbReference type="PROSITE" id="PS51192"/>
    </source>
</evidence>
<evidence type="ECO:0000256" key="2">
    <source>
        <dbReference type="ARBA" id="ARBA00022741"/>
    </source>
</evidence>
<reference evidence="9" key="1">
    <citation type="submission" date="2022-07" db="EMBL/GenBank/DDBJ databases">
        <title>Phylogenomic reconstructions and comparative analyses of Kickxellomycotina fungi.</title>
        <authorList>
            <person name="Reynolds N.K."/>
            <person name="Stajich J.E."/>
            <person name="Barry K."/>
            <person name="Grigoriev I.V."/>
            <person name="Crous P."/>
            <person name="Smith M.E."/>
        </authorList>
    </citation>
    <scope>NUCLEOTIDE SEQUENCE</scope>
    <source>
        <strain evidence="9">NRRL 3115</strain>
    </source>
</reference>
<evidence type="ECO:0000256" key="5">
    <source>
        <dbReference type="ARBA" id="ARBA00022840"/>
    </source>
</evidence>
<gene>
    <name evidence="9" type="primary">RAD54</name>
    <name evidence="9" type="ORF">GGI25_003026</name>
</gene>
<dbReference type="PROSITE" id="PS51192">
    <property type="entry name" value="HELICASE_ATP_BIND_1"/>
    <property type="match status" value="1"/>
</dbReference>
<dbReference type="SUPFAM" id="SSF52540">
    <property type="entry name" value="P-loop containing nucleoside triphosphate hydrolases"/>
    <property type="match status" value="2"/>
</dbReference>
<feature type="region of interest" description="Disordered" evidence="6">
    <location>
        <begin position="59"/>
        <end position="114"/>
    </location>
</feature>
<dbReference type="Proteomes" id="UP001151518">
    <property type="component" value="Unassembled WGS sequence"/>
</dbReference>
<dbReference type="GO" id="GO:0045003">
    <property type="term" value="P:double-strand break repair via synthesis-dependent strand annealing"/>
    <property type="evidence" value="ECO:0007669"/>
    <property type="project" value="TreeGrafter"/>
</dbReference>
<keyword evidence="5" id="KW-0067">ATP-binding</keyword>
<dbReference type="GO" id="GO:0005524">
    <property type="term" value="F:ATP binding"/>
    <property type="evidence" value="ECO:0007669"/>
    <property type="project" value="UniProtKB-KW"/>
</dbReference>
<feature type="region of interest" description="Disordered" evidence="6">
    <location>
        <begin position="630"/>
        <end position="649"/>
    </location>
</feature>
<keyword evidence="2" id="KW-0547">Nucleotide-binding</keyword>
<sequence length="899" mass="99246">MSGSVSLAAQIPNRRLLKPFVSPARNKLDSGKTAANPLDSTRCSSSLKRLFSVRKTALFSSGSSSSPVPLKKRRLLNTLTTTGKQKSSKKCDESDEENKKGDGDNDDGRPCLPGVNYNGMSKKLFRPFRPPAIIKKAGSADDDDGASADSANQPGSSTCMPGGRSLGIRKRIGGLPKGPRYNPDTEDAVVLYRPPESGSETITAVSSEVPSLTQSTSLSSDESTLMNGQSTVPATAAIRKLSNNKSLKSLLGANGDSGQKKVAVVVDPSLGRKLRPHQVEGVKFLYSCVTGQIYNDAFGCIMADEMGLGKTLQCITLLWTLLQQSPDSGKPTIEKCIVACPSSLVKNWANELVKWLGSTKISPLACDNKGTKEKVSASLRSFVSARGRMIIHPVLIISYETLRTYINILSSSPIGMLLCDEGHRLKNSASQTYQALNSLQVKRRVILSGTPIQNDLTEYFSLLNFTNPGLLGSPQEFRKRFELPIMRGRDALATDNEQLNGDTKLAELNSLASKVIIRRTNDLLSKYLPVKYEHVVFCPLTDLQTDLYELFLKSKEARAAIGEGGKCSLQTIINLGKLCNHPSLIDIKKAVERYTEVTPNEYFTDSLSKECSSSRIGDGRRRAAAMGGFGGYSHSSSSSSGSGNQQPFHPKWSSKMALLDRMLHQIRNGPEKDKIVLISNYTQTLNLFETLCRARNYGYYRLDGTMTISKRQQIVDQFNNPKDSAFVFLLSSKAGGCGINLVGANRLVLFDSSFNPADNLQACGRIWRDGQKKTCYIYTFVTTGTVEEKIFQRQSYKTSLSTCVIDEQEHVERHFSRDQMRQLFQAKLRGQTISETHDQFKCRRCVRGRQAIRAPEPMDFADHNSWDHFCSADCQKLQDHLLKSCMGKDVSFVFQYKSH</sequence>
<evidence type="ECO:0000256" key="3">
    <source>
        <dbReference type="ARBA" id="ARBA00022801"/>
    </source>
</evidence>
<dbReference type="InterPro" id="IPR049730">
    <property type="entry name" value="SNF2/RAD54-like_C"/>
</dbReference>
<dbReference type="Gene3D" id="3.40.50.300">
    <property type="entry name" value="P-loop containing nucleotide triphosphate hydrolases"/>
    <property type="match status" value="1"/>
</dbReference>
<dbReference type="PROSITE" id="PS51194">
    <property type="entry name" value="HELICASE_CTER"/>
    <property type="match status" value="1"/>
</dbReference>
<feature type="region of interest" description="Disordered" evidence="6">
    <location>
        <begin position="200"/>
        <end position="227"/>
    </location>
</feature>
<dbReference type="InterPro" id="IPR014001">
    <property type="entry name" value="Helicase_ATP-bd"/>
</dbReference>
<feature type="region of interest" description="Disordered" evidence="6">
    <location>
        <begin position="134"/>
        <end position="166"/>
    </location>
</feature>
<dbReference type="PANTHER" id="PTHR45629:SF7">
    <property type="entry name" value="DNA EXCISION REPAIR PROTEIN ERCC-6-RELATED"/>
    <property type="match status" value="1"/>
</dbReference>
<dbReference type="PANTHER" id="PTHR45629">
    <property type="entry name" value="SNF2/RAD54 FAMILY MEMBER"/>
    <property type="match status" value="1"/>
</dbReference>
<dbReference type="GO" id="GO:0005634">
    <property type="term" value="C:nucleus"/>
    <property type="evidence" value="ECO:0007669"/>
    <property type="project" value="TreeGrafter"/>
</dbReference>
<name>A0A9W8G6U6_9FUNG</name>
<evidence type="ECO:0000313" key="9">
    <source>
        <dbReference type="EMBL" id="KAJ2677636.1"/>
    </source>
</evidence>
<feature type="domain" description="Helicase C-terminal" evidence="8">
    <location>
        <begin position="658"/>
        <end position="811"/>
    </location>
</feature>
<keyword evidence="4" id="KW-0347">Helicase</keyword>
<comment type="caution">
    <text evidence="9">The sequence shown here is derived from an EMBL/GenBank/DDBJ whole genome shotgun (WGS) entry which is preliminary data.</text>
</comment>
<organism evidence="9 10">
    <name type="scientific">Coemansia spiralis</name>
    <dbReference type="NCBI Taxonomy" id="417178"/>
    <lineage>
        <taxon>Eukaryota</taxon>
        <taxon>Fungi</taxon>
        <taxon>Fungi incertae sedis</taxon>
        <taxon>Zoopagomycota</taxon>
        <taxon>Kickxellomycotina</taxon>
        <taxon>Kickxellomycetes</taxon>
        <taxon>Kickxellales</taxon>
        <taxon>Kickxellaceae</taxon>
        <taxon>Coemansia</taxon>
    </lineage>
</organism>
<dbReference type="GO" id="GO:0016787">
    <property type="term" value="F:hydrolase activity"/>
    <property type="evidence" value="ECO:0007669"/>
    <property type="project" value="UniProtKB-KW"/>
</dbReference>
<dbReference type="Pfam" id="PF00271">
    <property type="entry name" value="Helicase_C"/>
    <property type="match status" value="1"/>
</dbReference>
<dbReference type="GO" id="GO:0007131">
    <property type="term" value="P:reciprocal meiotic recombination"/>
    <property type="evidence" value="ECO:0007669"/>
    <property type="project" value="TreeGrafter"/>
</dbReference>
<proteinExistence type="predicted"/>
<dbReference type="GO" id="GO:0004386">
    <property type="term" value="F:helicase activity"/>
    <property type="evidence" value="ECO:0007669"/>
    <property type="project" value="UniProtKB-KW"/>
</dbReference>
<evidence type="ECO:0000259" key="8">
    <source>
        <dbReference type="PROSITE" id="PS51194"/>
    </source>
</evidence>
<dbReference type="InterPro" id="IPR000330">
    <property type="entry name" value="SNF2_N"/>
</dbReference>
<dbReference type="OrthoDB" id="413460at2759"/>
<keyword evidence="1" id="KW-0597">Phosphoprotein</keyword>
<dbReference type="Pfam" id="PF00176">
    <property type="entry name" value="SNF2-rel_dom"/>
    <property type="match status" value="1"/>
</dbReference>
<feature type="compositionally biased region" description="Low complexity" evidence="6">
    <location>
        <begin position="632"/>
        <end position="643"/>
    </location>
</feature>
<dbReference type="FunFam" id="3.40.50.10810:FF:000010">
    <property type="entry name" value="DNA repair and recombination protein RAD54-like"/>
    <property type="match status" value="1"/>
</dbReference>
<dbReference type="Gene3D" id="3.40.50.10810">
    <property type="entry name" value="Tandem AAA-ATPase domain"/>
    <property type="match status" value="1"/>
</dbReference>
<dbReference type="SMART" id="SM00490">
    <property type="entry name" value="HELICc"/>
    <property type="match status" value="1"/>
</dbReference>
<dbReference type="EMBL" id="JANBTW010000030">
    <property type="protein sequence ID" value="KAJ2677636.1"/>
    <property type="molecule type" value="Genomic_DNA"/>
</dbReference>
<dbReference type="CDD" id="cd18793">
    <property type="entry name" value="SF2_C_SNF"/>
    <property type="match status" value="1"/>
</dbReference>
<accession>A0A9W8G6U6</accession>
<feature type="compositionally biased region" description="Basic and acidic residues" evidence="6">
    <location>
        <begin position="89"/>
        <end position="109"/>
    </location>
</feature>
<evidence type="ECO:0000313" key="10">
    <source>
        <dbReference type="Proteomes" id="UP001151518"/>
    </source>
</evidence>
<dbReference type="InterPro" id="IPR001650">
    <property type="entry name" value="Helicase_C-like"/>
</dbReference>
<dbReference type="SMART" id="SM00487">
    <property type="entry name" value="DEXDc"/>
    <property type="match status" value="1"/>
</dbReference>
<protein>
    <submittedName>
        <fullName evidence="9">DNA-dependent ATPase protein rad54</fullName>
    </submittedName>
</protein>